<name>K4A0Z3_SETIT</name>
<keyword evidence="2" id="KW-1185">Reference proteome</keyword>
<protein>
    <submittedName>
        <fullName evidence="1">Uncharacterized protein</fullName>
    </submittedName>
</protein>
<organism evidence="1 2">
    <name type="scientific">Setaria italica</name>
    <name type="common">Foxtail millet</name>
    <name type="synonym">Panicum italicum</name>
    <dbReference type="NCBI Taxonomy" id="4555"/>
    <lineage>
        <taxon>Eukaryota</taxon>
        <taxon>Viridiplantae</taxon>
        <taxon>Streptophyta</taxon>
        <taxon>Embryophyta</taxon>
        <taxon>Tracheophyta</taxon>
        <taxon>Spermatophyta</taxon>
        <taxon>Magnoliopsida</taxon>
        <taxon>Liliopsida</taxon>
        <taxon>Poales</taxon>
        <taxon>Poaceae</taxon>
        <taxon>PACMAD clade</taxon>
        <taxon>Panicoideae</taxon>
        <taxon>Panicodae</taxon>
        <taxon>Paniceae</taxon>
        <taxon>Cenchrinae</taxon>
        <taxon>Setaria</taxon>
    </lineage>
</organism>
<reference evidence="2" key="1">
    <citation type="journal article" date="2012" name="Nat. Biotechnol.">
        <title>Reference genome sequence of the model plant Setaria.</title>
        <authorList>
            <person name="Bennetzen J.L."/>
            <person name="Schmutz J."/>
            <person name="Wang H."/>
            <person name="Percifield R."/>
            <person name="Hawkins J."/>
            <person name="Pontaroli A.C."/>
            <person name="Estep M."/>
            <person name="Feng L."/>
            <person name="Vaughn J.N."/>
            <person name="Grimwood J."/>
            <person name="Jenkins J."/>
            <person name="Barry K."/>
            <person name="Lindquist E."/>
            <person name="Hellsten U."/>
            <person name="Deshpande S."/>
            <person name="Wang X."/>
            <person name="Wu X."/>
            <person name="Mitros T."/>
            <person name="Triplett J."/>
            <person name="Yang X."/>
            <person name="Ye C.Y."/>
            <person name="Mauro-Herrera M."/>
            <person name="Wang L."/>
            <person name="Li P."/>
            <person name="Sharma M."/>
            <person name="Sharma R."/>
            <person name="Ronald P.C."/>
            <person name="Panaud O."/>
            <person name="Kellogg E.A."/>
            <person name="Brutnell T.P."/>
            <person name="Doust A.N."/>
            <person name="Tuskan G.A."/>
            <person name="Rokhsar D."/>
            <person name="Devos K.M."/>
        </authorList>
    </citation>
    <scope>NUCLEOTIDE SEQUENCE [LARGE SCALE GENOMIC DNA]</scope>
    <source>
        <strain evidence="2">cv. Yugu1</strain>
    </source>
</reference>
<dbReference type="EMBL" id="AGNK02000863">
    <property type="status" value="NOT_ANNOTATED_CDS"/>
    <property type="molecule type" value="Genomic_DNA"/>
</dbReference>
<sequence>MDIDFTSVWSTIGWDEFLPVKELACCGFSQHGFWGDISGQMVHGKFAPRCNDIQNPTLRLMHKWLAITLFPREDSLTMPLVPQEEARRSSVFGSRMTWSMSRSAAMQQLPPPQRNHSHNLLCFQLRRMGHS</sequence>
<evidence type="ECO:0000313" key="1">
    <source>
        <dbReference type="EnsemblPlants" id="KQL23453"/>
    </source>
</evidence>
<reference evidence="1" key="2">
    <citation type="submission" date="2018-08" db="UniProtKB">
        <authorList>
            <consortium name="EnsemblPlants"/>
        </authorList>
    </citation>
    <scope>IDENTIFICATION</scope>
    <source>
        <strain evidence="1">Yugu1</strain>
    </source>
</reference>
<dbReference type="Gramene" id="KQL23453">
    <property type="protein sequence ID" value="KQL23453"/>
    <property type="gene ID" value="SETIT_032534mg"/>
</dbReference>
<dbReference type="PANTHER" id="PTHR48243:SF1">
    <property type="entry name" value="AMINOTRANSFERASE-LIKE PLANT MOBILE DOMAIN-CONTAINING PROTEIN"/>
    <property type="match status" value="1"/>
</dbReference>
<dbReference type="Proteomes" id="UP000004995">
    <property type="component" value="Unassembled WGS sequence"/>
</dbReference>
<accession>K4A0Z3</accession>
<dbReference type="PANTHER" id="PTHR48243">
    <property type="entry name" value="AMINOTRANSFERASE-LIKE PLANT MOBILE DOMAIN-CONTAINING PROTEIN"/>
    <property type="match status" value="1"/>
</dbReference>
<evidence type="ECO:0000313" key="2">
    <source>
        <dbReference type="Proteomes" id="UP000004995"/>
    </source>
</evidence>
<proteinExistence type="predicted"/>
<dbReference type="EnsemblPlants" id="KQL23453">
    <property type="protein sequence ID" value="KQL23453"/>
    <property type="gene ID" value="SETIT_032534mg"/>
</dbReference>
<dbReference type="InParanoid" id="K4A0Z3"/>
<dbReference type="HOGENOM" id="CLU_1931173_0_0_1"/>
<dbReference type="AlphaFoldDB" id="K4A0Z3"/>